<dbReference type="EMBL" id="JAUIZM010000001">
    <property type="protein sequence ID" value="KAK1405509.1"/>
    <property type="molecule type" value="Genomic_DNA"/>
</dbReference>
<dbReference type="InterPro" id="IPR025398">
    <property type="entry name" value="DUF4371"/>
</dbReference>
<evidence type="ECO:0000256" key="1">
    <source>
        <dbReference type="SAM" id="MobiDB-lite"/>
    </source>
</evidence>
<reference evidence="3" key="1">
    <citation type="submission" date="2023-02" db="EMBL/GenBank/DDBJ databases">
        <title>Genome of toxic invasive species Heracleum sosnowskyi carries increased number of genes despite the absence of recent whole-genome duplications.</title>
        <authorList>
            <person name="Schelkunov M."/>
            <person name="Shtratnikova V."/>
            <person name="Makarenko M."/>
            <person name="Klepikova A."/>
            <person name="Omelchenko D."/>
            <person name="Novikova G."/>
            <person name="Obukhova E."/>
            <person name="Bogdanov V."/>
            <person name="Penin A."/>
            <person name="Logacheva M."/>
        </authorList>
    </citation>
    <scope>NUCLEOTIDE SEQUENCE</scope>
    <source>
        <strain evidence="3">Hsosn_3</strain>
        <tissue evidence="3">Leaf</tissue>
    </source>
</reference>
<sequence length="236" mass="27120">MHLQDSTNINVPMEDSHTIQPPEEEDAKIDHEIVLPIDPGKRKSMYDFDTNEKYRAAEDLMNQKQHIEVVLSNQTEQSCLDYRTRLVATIDVIRLCLRQGLAFRGHDESEDSLKRGNFLTILEFHVDHNKKVKKVVLDHAPGNNKLIAPNIQKFIINAMAIETNAIILQDLRDELFSILVDESRDISVKEHMVLLIRFVDKYGCVIERFLGVVHVNDTTSMSLKLGVEELLNKHIL</sequence>
<feature type="compositionally biased region" description="Polar residues" evidence="1">
    <location>
        <begin position="1"/>
        <end position="10"/>
    </location>
</feature>
<proteinExistence type="predicted"/>
<keyword evidence="4" id="KW-1185">Reference proteome</keyword>
<dbReference type="Proteomes" id="UP001237642">
    <property type="component" value="Unassembled WGS sequence"/>
</dbReference>
<organism evidence="3 4">
    <name type="scientific">Heracleum sosnowskyi</name>
    <dbReference type="NCBI Taxonomy" id="360622"/>
    <lineage>
        <taxon>Eukaryota</taxon>
        <taxon>Viridiplantae</taxon>
        <taxon>Streptophyta</taxon>
        <taxon>Embryophyta</taxon>
        <taxon>Tracheophyta</taxon>
        <taxon>Spermatophyta</taxon>
        <taxon>Magnoliopsida</taxon>
        <taxon>eudicotyledons</taxon>
        <taxon>Gunneridae</taxon>
        <taxon>Pentapetalae</taxon>
        <taxon>asterids</taxon>
        <taxon>campanulids</taxon>
        <taxon>Apiales</taxon>
        <taxon>Apiaceae</taxon>
        <taxon>Apioideae</taxon>
        <taxon>apioid superclade</taxon>
        <taxon>Tordylieae</taxon>
        <taxon>Tordyliinae</taxon>
        <taxon>Heracleum</taxon>
    </lineage>
</organism>
<reference evidence="3" key="2">
    <citation type="submission" date="2023-05" db="EMBL/GenBank/DDBJ databases">
        <authorList>
            <person name="Schelkunov M.I."/>
        </authorList>
    </citation>
    <scope>NUCLEOTIDE SEQUENCE</scope>
    <source>
        <strain evidence="3">Hsosn_3</strain>
        <tissue evidence="3">Leaf</tissue>
    </source>
</reference>
<gene>
    <name evidence="3" type="ORF">POM88_005114</name>
</gene>
<feature type="domain" description="DUF4371" evidence="2">
    <location>
        <begin position="48"/>
        <end position="234"/>
    </location>
</feature>
<evidence type="ECO:0000313" key="4">
    <source>
        <dbReference type="Proteomes" id="UP001237642"/>
    </source>
</evidence>
<comment type="caution">
    <text evidence="3">The sequence shown here is derived from an EMBL/GenBank/DDBJ whole genome shotgun (WGS) entry which is preliminary data.</text>
</comment>
<feature type="region of interest" description="Disordered" evidence="1">
    <location>
        <begin position="1"/>
        <end position="25"/>
    </location>
</feature>
<dbReference type="PANTHER" id="PTHR45749:SF36">
    <property type="entry name" value="ZINC FINGER MYM-TYPE PROTEIN 1-LIKE"/>
    <property type="match status" value="1"/>
</dbReference>
<name>A0AAD8JLA8_9APIA</name>
<evidence type="ECO:0000313" key="3">
    <source>
        <dbReference type="EMBL" id="KAK1405509.1"/>
    </source>
</evidence>
<dbReference type="PANTHER" id="PTHR45749">
    <property type="match status" value="1"/>
</dbReference>
<protein>
    <submittedName>
        <fullName evidence="3">Zinc finger MYM-type protein 1-like</fullName>
    </submittedName>
</protein>
<evidence type="ECO:0000259" key="2">
    <source>
        <dbReference type="Pfam" id="PF14291"/>
    </source>
</evidence>
<dbReference type="Pfam" id="PF14291">
    <property type="entry name" value="DUF4371"/>
    <property type="match status" value="1"/>
</dbReference>
<dbReference type="AlphaFoldDB" id="A0AAD8JLA8"/>
<accession>A0AAD8JLA8</accession>